<dbReference type="Proteomes" id="UP000079169">
    <property type="component" value="Unplaced"/>
</dbReference>
<feature type="transmembrane region" description="Helical" evidence="2">
    <location>
        <begin position="278"/>
        <end position="301"/>
    </location>
</feature>
<feature type="region of interest" description="Disordered" evidence="1">
    <location>
        <begin position="133"/>
        <end position="157"/>
    </location>
</feature>
<feature type="transmembrane region" description="Helical" evidence="2">
    <location>
        <begin position="307"/>
        <end position="324"/>
    </location>
</feature>
<keyword evidence="2" id="KW-0472">Membrane</keyword>
<evidence type="ECO:0000313" key="3">
    <source>
        <dbReference type="Proteomes" id="UP000079169"/>
    </source>
</evidence>
<accession>A0A3Q0IXW6</accession>
<feature type="transmembrane region" description="Helical" evidence="2">
    <location>
        <begin position="336"/>
        <end position="354"/>
    </location>
</feature>
<keyword evidence="2" id="KW-1133">Transmembrane helix</keyword>
<dbReference type="AlphaFoldDB" id="A0A3Q0IXW6"/>
<feature type="compositionally biased region" description="Polar residues" evidence="1">
    <location>
        <begin position="148"/>
        <end position="157"/>
    </location>
</feature>
<keyword evidence="2" id="KW-0812">Transmembrane</keyword>
<organism evidence="3 4">
    <name type="scientific">Diaphorina citri</name>
    <name type="common">Asian citrus psyllid</name>
    <dbReference type="NCBI Taxonomy" id="121845"/>
    <lineage>
        <taxon>Eukaryota</taxon>
        <taxon>Metazoa</taxon>
        <taxon>Ecdysozoa</taxon>
        <taxon>Arthropoda</taxon>
        <taxon>Hexapoda</taxon>
        <taxon>Insecta</taxon>
        <taxon>Pterygota</taxon>
        <taxon>Neoptera</taxon>
        <taxon>Paraneoptera</taxon>
        <taxon>Hemiptera</taxon>
        <taxon>Sternorrhyncha</taxon>
        <taxon>Psylloidea</taxon>
        <taxon>Psyllidae</taxon>
        <taxon>Diaphorininae</taxon>
        <taxon>Diaphorina</taxon>
    </lineage>
</organism>
<dbReference type="KEGG" id="dci:113467513"/>
<keyword evidence="3" id="KW-1185">Reference proteome</keyword>
<name>A0A3Q0IXW6_DIACI</name>
<protein>
    <submittedName>
        <fullName evidence="4">Uncharacterized protein LOC113467513</fullName>
    </submittedName>
</protein>
<dbReference type="RefSeq" id="XP_026679528.1">
    <property type="nucleotide sequence ID" value="XM_026823727.1"/>
</dbReference>
<dbReference type="GeneID" id="113467513"/>
<sequence>MFILNHFPVLTSSSSRSCSSVVNFGVVLKCVVLLLLISLSSEQERHNNDSLQIYLPKPASNVHNSYSLISSFTKLLPKTSNKTSAKNVSLSGDATQAQEKISASYYVLTKPDSISTSPTSGIVSDYLTNTNLMGSHDTSSSPDHTDPANSNNNTSISIQHTNDILPSEPRLYVGKPVNSTQHVMNTRKESDKQTPVSSPNNISAEMTTGIYSPNIFKYFPELNASQELYNPSIIDYKLLTEYNSSNGYFGNNTLYPDEPGNIFNTSNTTLVEEPLADVILLGGLSVLLGVMILVTVIGVFVFPYGDIFAISHAVAMFILNHFPVLTSSSSRSCSSVVNFGVVLKCVVLLLLISLSSEQERHNNDSLQIYLPKPASNVHNSYSLISSFTKLLPKTSNKTSAKNVSLSGDATQAQEKISASYYVLTKPDSISTSPTSGIVSDYLTNTNLMGSHDTSSSPDHTDPANSNKFRII</sequence>
<feature type="region of interest" description="Disordered" evidence="1">
    <location>
        <begin position="448"/>
        <end position="471"/>
    </location>
</feature>
<evidence type="ECO:0000256" key="1">
    <source>
        <dbReference type="SAM" id="MobiDB-lite"/>
    </source>
</evidence>
<evidence type="ECO:0000256" key="2">
    <source>
        <dbReference type="SAM" id="Phobius"/>
    </source>
</evidence>
<evidence type="ECO:0000313" key="4">
    <source>
        <dbReference type="RefSeq" id="XP_026679528.1"/>
    </source>
</evidence>
<dbReference type="PaxDb" id="121845-A0A3Q0IXW6"/>
<reference evidence="4" key="1">
    <citation type="submission" date="2025-08" db="UniProtKB">
        <authorList>
            <consortium name="RefSeq"/>
        </authorList>
    </citation>
    <scope>IDENTIFICATION</scope>
</reference>
<gene>
    <name evidence="4" type="primary">LOC113467513</name>
</gene>
<proteinExistence type="predicted"/>